<evidence type="ECO:0000313" key="3">
    <source>
        <dbReference type="Proteomes" id="UP000243197"/>
    </source>
</evidence>
<organism evidence="2 3">
    <name type="scientific">Ichthyobacterium seriolicida</name>
    <dbReference type="NCBI Taxonomy" id="242600"/>
    <lineage>
        <taxon>Bacteria</taxon>
        <taxon>Pseudomonadati</taxon>
        <taxon>Bacteroidota</taxon>
        <taxon>Flavobacteriia</taxon>
        <taxon>Flavobacteriales</taxon>
        <taxon>Ichthyobacteriaceae</taxon>
        <taxon>Ichthyobacterium</taxon>
    </lineage>
</organism>
<dbReference type="RefSeq" id="WP_096685784.1">
    <property type="nucleotide sequence ID" value="NZ_AP014564.1"/>
</dbReference>
<protein>
    <submittedName>
        <fullName evidence="2">Pkd domain containing protein</fullName>
    </submittedName>
</protein>
<dbReference type="EMBL" id="AP014564">
    <property type="protein sequence ID" value="BAV94631.1"/>
    <property type="molecule type" value="Genomic_DNA"/>
</dbReference>
<proteinExistence type="predicted"/>
<reference evidence="2 3" key="1">
    <citation type="submission" date="2014-03" db="EMBL/GenBank/DDBJ databases">
        <title>complete genome sequence of Flavobacteriaceae bacterium JBKA-6.</title>
        <authorList>
            <person name="Takano T."/>
            <person name="Nakamura Y."/>
            <person name="Takuma S."/>
            <person name="Yasuike M."/>
            <person name="Matsuyama T."/>
            <person name="Sakai T."/>
            <person name="Fujiwara A."/>
            <person name="Kimoto K."/>
            <person name="Fukuda Y."/>
            <person name="Kondo H."/>
            <person name="Hirono I."/>
            <person name="Nakayasu C."/>
        </authorList>
    </citation>
    <scope>NUCLEOTIDE SEQUENCE [LARGE SCALE GENOMIC DNA]</scope>
    <source>
        <strain evidence="2 3">JBKA-6</strain>
    </source>
</reference>
<dbReference type="KEGG" id="ise:JBKA6_0618"/>
<keyword evidence="3" id="KW-1185">Reference proteome</keyword>
<gene>
    <name evidence="2" type="ORF">JBKA6_0618</name>
</gene>
<dbReference type="Gene3D" id="2.60.40.2340">
    <property type="match status" value="8"/>
</dbReference>
<feature type="region of interest" description="Disordered" evidence="1">
    <location>
        <begin position="110"/>
        <end position="129"/>
    </location>
</feature>
<dbReference type="Proteomes" id="UP000243197">
    <property type="component" value="Chromosome"/>
</dbReference>
<name>A0A1J1DXP1_9FLAO</name>
<dbReference type="AlphaFoldDB" id="A0A1J1DXP1"/>
<dbReference type="PROSITE" id="PS51257">
    <property type="entry name" value="PROKAR_LIPOPROTEIN"/>
    <property type="match status" value="1"/>
</dbReference>
<accession>A0A1J1DXP1</accession>
<dbReference type="OrthoDB" id="713122at2"/>
<sequence length="1111" mass="117587">MKKNYFVKSIIFSFVLLSVIIFSCDKKNIIEDDLNVCIKSFELLNSENEGKNLGSNIDCEIDAENYTISLTVPHTAVLDGLKFNITPCEGTTISPASGEEINFEEVVEESIEEQATTEGADEKTTKKPSPQRYKKVFTVIKDGKSQDYTVYITKALASDCSISSFKLEKSKNETKIFGDREGQITEADEANTITLHISDAATLDGLTPTIVYTGTSFSSESPVSTTENSITTTTVNYTVTAADEKTTKVYKVIYIKDLSSNNKISVFSFTKDTTNNTGLKLTRSSADTARPGDVVISNNSTNTGTETISVKVSTAATITALTPTITKHENAIISPAIESYNYGNNATKVYTVTAQDGQAKQYTVSVAKDLSNNKNMTSFKFEYTQNTDKSFNSQDYDGTINNPSSEEDGTVTIAKMPHTITNLTGLKPSIVLSNSNATVSPGNGIAQDFTRGEEKIYTVTAQDGTTRKYKVTIGELSAAADITSFIIKKSDHTTPNEVRMTGSEVSGVISNSGSNHTITISLDGEGDTSVNLKPEIIVSPGATVSPTSGAGTEFTYGTAQTYTVIAENGTQTTYRVTVKSSNSKLESFNFKSTTGNNQSTGKIVQEVEGTINDTDKTVKVNVPYDAVLNGLTPDIEVYNGASVTAPSGGANTAQDFSSGSVTYTVTAQDGKSTTEYTVTVTQNAAPQIESFKFMTASNNSKNLGGDITGTITHNSGTTAGEIIVKVPHDADLNGLVPTVTGASNVTVYKGGADSTAAANSSDDFSNSHTSPVQYSAVGPAGGRKVYSVKVYKEPAITEFKFTNTDNTEVSFPSGTTEYIASPITQGDFLGSGTIAITVANTVDVTKLKKASITGDNIAANLVISDLNFISGSVTVVTVANEHLPSYTKNYNVTVTNEAAPQLTSFTITANSTNGITADVQATTITHPNGSNTGTIKLKFPKNNANEFNLAGLSYTSNPPTSSGGYTLTPSSPLDSSSIHEKEFTLTTALGSTSKYTVTAVKGPYISSFKFENSQNSEKSLGSDVVGTIDHAASTIQLLVSSGVTMDSDGKVTLKPTIELGGDTAVATSNAINSGTEYSFTPDGSTAVEYTVKNSSDANFTKTYNVTVTKGS</sequence>
<evidence type="ECO:0000256" key="1">
    <source>
        <dbReference type="SAM" id="MobiDB-lite"/>
    </source>
</evidence>
<evidence type="ECO:0000313" key="2">
    <source>
        <dbReference type="EMBL" id="BAV94631.1"/>
    </source>
</evidence>